<dbReference type="EMBL" id="CAJVPW010021106">
    <property type="protein sequence ID" value="CAG8691995.1"/>
    <property type="molecule type" value="Genomic_DNA"/>
</dbReference>
<organism evidence="1 2">
    <name type="scientific">Cetraspora pellucida</name>
    <dbReference type="NCBI Taxonomy" id="1433469"/>
    <lineage>
        <taxon>Eukaryota</taxon>
        <taxon>Fungi</taxon>
        <taxon>Fungi incertae sedis</taxon>
        <taxon>Mucoromycota</taxon>
        <taxon>Glomeromycotina</taxon>
        <taxon>Glomeromycetes</taxon>
        <taxon>Diversisporales</taxon>
        <taxon>Gigasporaceae</taxon>
        <taxon>Cetraspora</taxon>
    </lineage>
</organism>
<proteinExistence type="predicted"/>
<dbReference type="Proteomes" id="UP000789366">
    <property type="component" value="Unassembled WGS sequence"/>
</dbReference>
<protein>
    <submittedName>
        <fullName evidence="1">12742_t:CDS:1</fullName>
    </submittedName>
</protein>
<evidence type="ECO:0000313" key="2">
    <source>
        <dbReference type="Proteomes" id="UP000789366"/>
    </source>
</evidence>
<feature type="non-terminal residue" evidence="1">
    <location>
        <position position="135"/>
    </location>
</feature>
<evidence type="ECO:0000313" key="1">
    <source>
        <dbReference type="EMBL" id="CAG8691995.1"/>
    </source>
</evidence>
<accession>A0ACA9P4L4</accession>
<name>A0ACA9P4L4_9GLOM</name>
<comment type="caution">
    <text evidence="1">The sequence shown here is derived from an EMBL/GenBank/DDBJ whole genome shotgun (WGS) entry which is preliminary data.</text>
</comment>
<feature type="non-terminal residue" evidence="1">
    <location>
        <position position="1"/>
    </location>
</feature>
<sequence length="135" mass="15442">NGATSHSNSDQLTHVKLHFLPPHTTPYLQPYAINAKKEIPQPNFLDAISCWRKTEIVLSSEWSQLSWNMLSNEETGVRTRLNSVNIDDTLEIEEVVLDEMAIIEEILPQPDSNSNDDEQQEPIKFVKDQDLSQLQ</sequence>
<reference evidence="1" key="1">
    <citation type="submission" date="2021-06" db="EMBL/GenBank/DDBJ databases">
        <authorList>
            <person name="Kallberg Y."/>
            <person name="Tangrot J."/>
            <person name="Rosling A."/>
        </authorList>
    </citation>
    <scope>NUCLEOTIDE SEQUENCE</scope>
    <source>
        <strain evidence="1">28 12/20/2015</strain>
    </source>
</reference>
<keyword evidence="2" id="KW-1185">Reference proteome</keyword>
<gene>
    <name evidence="1" type="ORF">SPELUC_LOCUS10803</name>
</gene>